<feature type="region of interest" description="Disordered" evidence="1">
    <location>
        <begin position="1"/>
        <end position="231"/>
    </location>
</feature>
<organism evidence="3 4">
    <name type="scientific">Aphanomyces stellatus</name>
    <dbReference type="NCBI Taxonomy" id="120398"/>
    <lineage>
        <taxon>Eukaryota</taxon>
        <taxon>Sar</taxon>
        <taxon>Stramenopiles</taxon>
        <taxon>Oomycota</taxon>
        <taxon>Saprolegniomycetes</taxon>
        <taxon>Saprolegniales</taxon>
        <taxon>Verrucalvaceae</taxon>
        <taxon>Aphanomyces</taxon>
    </lineage>
</organism>
<dbReference type="EMBL" id="CAADRA010005706">
    <property type="protein sequence ID" value="VFT92332.1"/>
    <property type="molecule type" value="Genomic_DNA"/>
</dbReference>
<dbReference type="OrthoDB" id="68095at2759"/>
<dbReference type="Proteomes" id="UP000332933">
    <property type="component" value="Unassembled WGS sequence"/>
</dbReference>
<dbReference type="Gene3D" id="1.25.10.10">
    <property type="entry name" value="Leucine-rich Repeat Variant"/>
    <property type="match status" value="1"/>
</dbReference>
<dbReference type="SUPFAM" id="SSF48371">
    <property type="entry name" value="ARM repeat"/>
    <property type="match status" value="1"/>
</dbReference>
<dbReference type="AlphaFoldDB" id="A0A485L3X2"/>
<dbReference type="InterPro" id="IPR011989">
    <property type="entry name" value="ARM-like"/>
</dbReference>
<feature type="compositionally biased region" description="Low complexity" evidence="1">
    <location>
        <begin position="16"/>
        <end position="26"/>
    </location>
</feature>
<dbReference type="InterPro" id="IPR002554">
    <property type="entry name" value="PP2A_B56"/>
</dbReference>
<sequence length="606" mass="65912">MMAQSKPPSSRHTKHQQSAAQHHTAPTAPPSNTASSVYRLSAAVSEMGLNDRKRPTALNPNAAVFSLHPTDQPAPQSFGSVPPRSGGKGPRTPRPSTPHPGKDGSTPPKTPRSSSKAAAPPPAKKAPPKPDDDSKAKQRRAHVLKDGSRTVIGQRKKKLSASTITPVPDKAALKKRLSAPNLTTVSSPQKPKKAASKPKRKLKLQIGRRPRSNSTGSSGSESGDEDEVFPEKPDVAAAKTSAFTDRLALSVPQKRIPKRVTREAVVDTVFDALFNKKLHGGGATEPENTGSESDEPNESFVKRGLAATLFKDGLRLNLSQPPAAKKSSKTLDHYITPTLIHSLITDMRFEDFRTSSARLHILRAIHKHVPARRVAISQALADATSLRLEYVHATHDQAYARGTELKAAAGTFDHGHSWTEFLRYAIEHIALAAPASASVLFTNYARAWIHLCKSHYLDPSGTDTDELLGVAGQFVAYVPHMAWSLVRRLVVHGWPTRTPSQQVFAIRSLARLLMAAPRQPGTDRTAALRLVFRRLARCMAAPQIAVAKEALSFAGCQFVLVHFVQDSDDVYKTLSTAFHETSTQHWHEGIRAIAATHFDDVLDYAP</sequence>
<reference evidence="3 4" key="1">
    <citation type="submission" date="2019-03" db="EMBL/GenBank/DDBJ databases">
        <authorList>
            <person name="Gaulin E."/>
            <person name="Dumas B."/>
        </authorList>
    </citation>
    <scope>NUCLEOTIDE SEQUENCE [LARGE SCALE GENOMIC DNA]</scope>
    <source>
        <strain evidence="3">CBS 568.67</strain>
    </source>
</reference>
<gene>
    <name evidence="3" type="primary">Aste57867_15530</name>
    <name evidence="2" type="ORF">As57867_015474</name>
    <name evidence="3" type="ORF">ASTE57867_15530</name>
</gene>
<evidence type="ECO:0000313" key="2">
    <source>
        <dbReference type="EMBL" id="KAF0693504.1"/>
    </source>
</evidence>
<dbReference type="Pfam" id="PF01603">
    <property type="entry name" value="B56"/>
    <property type="match status" value="1"/>
</dbReference>
<dbReference type="GO" id="GO:0000159">
    <property type="term" value="C:protein phosphatase type 2A complex"/>
    <property type="evidence" value="ECO:0007669"/>
    <property type="project" value="InterPro"/>
</dbReference>
<evidence type="ECO:0000313" key="4">
    <source>
        <dbReference type="Proteomes" id="UP000332933"/>
    </source>
</evidence>
<feature type="compositionally biased region" description="Basic residues" evidence="1">
    <location>
        <begin position="190"/>
        <end position="211"/>
    </location>
</feature>
<feature type="region of interest" description="Disordered" evidence="1">
    <location>
        <begin position="278"/>
        <end position="298"/>
    </location>
</feature>
<accession>A0A485L3X2</accession>
<dbReference type="EMBL" id="VJMH01005685">
    <property type="protein sequence ID" value="KAF0693504.1"/>
    <property type="molecule type" value="Genomic_DNA"/>
</dbReference>
<dbReference type="GO" id="GO:0019888">
    <property type="term" value="F:protein phosphatase regulator activity"/>
    <property type="evidence" value="ECO:0007669"/>
    <property type="project" value="InterPro"/>
</dbReference>
<protein>
    <submittedName>
        <fullName evidence="3">Aste57867_15530 protein</fullName>
    </submittedName>
</protein>
<keyword evidence="4" id="KW-1185">Reference proteome</keyword>
<proteinExistence type="predicted"/>
<dbReference type="GO" id="GO:0007165">
    <property type="term" value="P:signal transduction"/>
    <property type="evidence" value="ECO:0007669"/>
    <property type="project" value="InterPro"/>
</dbReference>
<reference evidence="2" key="2">
    <citation type="submission" date="2019-06" db="EMBL/GenBank/DDBJ databases">
        <title>Genomics analysis of Aphanomyces spp. identifies a new class of oomycete effector associated with host adaptation.</title>
        <authorList>
            <person name="Gaulin E."/>
        </authorList>
    </citation>
    <scope>NUCLEOTIDE SEQUENCE</scope>
    <source>
        <strain evidence="2">CBS 578.67</strain>
    </source>
</reference>
<feature type="compositionally biased region" description="Low complexity" evidence="1">
    <location>
        <begin position="105"/>
        <end position="118"/>
    </location>
</feature>
<evidence type="ECO:0000256" key="1">
    <source>
        <dbReference type="SAM" id="MobiDB-lite"/>
    </source>
</evidence>
<dbReference type="InterPro" id="IPR016024">
    <property type="entry name" value="ARM-type_fold"/>
</dbReference>
<name>A0A485L3X2_9STRA</name>
<evidence type="ECO:0000313" key="3">
    <source>
        <dbReference type="EMBL" id="VFT92332.1"/>
    </source>
</evidence>